<feature type="compositionally biased region" description="Polar residues" evidence="1">
    <location>
        <begin position="22"/>
        <end position="32"/>
    </location>
</feature>
<dbReference type="HOGENOM" id="CLU_1343726_0_0_1"/>
<accession>G4TBS5</accession>
<evidence type="ECO:0000313" key="3">
    <source>
        <dbReference type="Proteomes" id="UP000007148"/>
    </source>
</evidence>
<proteinExistence type="predicted"/>
<organism evidence="2 3">
    <name type="scientific">Serendipita indica (strain DSM 11827)</name>
    <name type="common">Root endophyte fungus</name>
    <name type="synonym">Piriformospora indica</name>
    <dbReference type="NCBI Taxonomy" id="1109443"/>
    <lineage>
        <taxon>Eukaryota</taxon>
        <taxon>Fungi</taxon>
        <taxon>Dikarya</taxon>
        <taxon>Basidiomycota</taxon>
        <taxon>Agaricomycotina</taxon>
        <taxon>Agaricomycetes</taxon>
        <taxon>Sebacinales</taxon>
        <taxon>Serendipitaceae</taxon>
        <taxon>Serendipita</taxon>
    </lineage>
</organism>
<dbReference type="EMBL" id="CAFZ01000040">
    <property type="protein sequence ID" value="CCA68768.1"/>
    <property type="molecule type" value="Genomic_DNA"/>
</dbReference>
<evidence type="ECO:0000313" key="2">
    <source>
        <dbReference type="EMBL" id="CCA68768.1"/>
    </source>
</evidence>
<dbReference type="AlphaFoldDB" id="G4TBS5"/>
<dbReference type="Proteomes" id="UP000007148">
    <property type="component" value="Unassembled WGS sequence"/>
</dbReference>
<feature type="region of interest" description="Disordered" evidence="1">
    <location>
        <begin position="1"/>
        <end position="32"/>
    </location>
</feature>
<keyword evidence="3" id="KW-1185">Reference proteome</keyword>
<feature type="compositionally biased region" description="Polar residues" evidence="1">
    <location>
        <begin position="194"/>
        <end position="204"/>
    </location>
</feature>
<dbReference type="InParanoid" id="G4TBS5"/>
<comment type="caution">
    <text evidence="2">The sequence shown here is derived from an EMBL/GenBank/DDBJ whole genome shotgun (WGS) entry which is preliminary data.</text>
</comment>
<protein>
    <submittedName>
        <fullName evidence="2">Uncharacterized protein</fullName>
    </submittedName>
</protein>
<reference evidence="2 3" key="1">
    <citation type="journal article" date="2011" name="PLoS Pathog.">
        <title>Endophytic Life Strategies Decoded by Genome and Transcriptome Analyses of the Mutualistic Root Symbiont Piriformospora indica.</title>
        <authorList>
            <person name="Zuccaro A."/>
            <person name="Lahrmann U."/>
            <person name="Guldener U."/>
            <person name="Langen G."/>
            <person name="Pfiffi S."/>
            <person name="Biedenkopf D."/>
            <person name="Wong P."/>
            <person name="Samans B."/>
            <person name="Grimm C."/>
            <person name="Basiewicz M."/>
            <person name="Murat C."/>
            <person name="Martin F."/>
            <person name="Kogel K.H."/>
        </authorList>
    </citation>
    <scope>NUCLEOTIDE SEQUENCE [LARGE SCALE GENOMIC DNA]</scope>
    <source>
        <strain evidence="2 3">DSM 11827</strain>
    </source>
</reference>
<gene>
    <name evidence="2" type="ORF">PIIN_02630</name>
</gene>
<name>G4TBS5_SERID</name>
<evidence type="ECO:0000256" key="1">
    <source>
        <dbReference type="SAM" id="MobiDB-lite"/>
    </source>
</evidence>
<feature type="region of interest" description="Disordered" evidence="1">
    <location>
        <begin position="185"/>
        <end position="204"/>
    </location>
</feature>
<sequence>MATFPRPGSPSPAVPHSRRRASLSSVYTSNSPVLDEQFSPTRLAGPLFAPSSPTFVRYGTSAPSSCFPSKTPRPIQRQSYYTFAHKDELPHDDDMVPVASPKTALKSCLKSPQFSNGNPSCVKSPRFAPLPMATIKSRNEPLWNDEVETAEPMYSFATSKNPYGLVNTGEAPGWTSCRERVPTPFQRARGSEILNGQQSGESTF</sequence>